<feature type="domain" description="Phytochrome chromophore attachment site" evidence="2">
    <location>
        <begin position="319"/>
        <end position="466"/>
    </location>
</feature>
<keyword evidence="1" id="KW-0175">Coiled coil</keyword>
<dbReference type="PROSITE" id="PS50112">
    <property type="entry name" value="PAS"/>
    <property type="match status" value="2"/>
</dbReference>
<dbReference type="SMART" id="SM00267">
    <property type="entry name" value="GGDEF"/>
    <property type="match status" value="1"/>
</dbReference>
<protein>
    <submittedName>
        <fullName evidence="6">Diguanylate cyclase</fullName>
        <ecNumber evidence="6">2.7.7.65</ecNumber>
    </submittedName>
</protein>
<dbReference type="Pfam" id="PF08448">
    <property type="entry name" value="PAS_4"/>
    <property type="match status" value="1"/>
</dbReference>
<dbReference type="NCBIfam" id="TIGR00229">
    <property type="entry name" value="sensory_box"/>
    <property type="match status" value="2"/>
</dbReference>
<evidence type="ECO:0000313" key="7">
    <source>
        <dbReference type="Proteomes" id="UP001230986"/>
    </source>
</evidence>
<dbReference type="GO" id="GO:0052621">
    <property type="term" value="F:diguanylate cyclase activity"/>
    <property type="evidence" value="ECO:0007669"/>
    <property type="project" value="UniProtKB-EC"/>
</dbReference>
<dbReference type="PROSITE" id="PS50887">
    <property type="entry name" value="GGDEF"/>
    <property type="match status" value="1"/>
</dbReference>
<proteinExistence type="predicted"/>
<dbReference type="InterPro" id="IPR000014">
    <property type="entry name" value="PAS"/>
</dbReference>
<dbReference type="SMART" id="SM00065">
    <property type="entry name" value="GAF"/>
    <property type="match status" value="1"/>
</dbReference>
<dbReference type="SUPFAM" id="SSF55073">
    <property type="entry name" value="Nucleotide cyclase"/>
    <property type="match status" value="1"/>
</dbReference>
<dbReference type="InterPro" id="IPR013655">
    <property type="entry name" value="PAS_fold_3"/>
</dbReference>
<dbReference type="Pfam" id="PF01590">
    <property type="entry name" value="GAF"/>
    <property type="match status" value="1"/>
</dbReference>
<dbReference type="InterPro" id="IPR029787">
    <property type="entry name" value="Nucleotide_cyclase"/>
</dbReference>
<dbReference type="SUPFAM" id="SSF55781">
    <property type="entry name" value="GAF domain-like"/>
    <property type="match status" value="1"/>
</dbReference>
<dbReference type="Gene3D" id="3.30.450.20">
    <property type="entry name" value="PAS domain"/>
    <property type="match status" value="2"/>
</dbReference>
<feature type="domain" description="PAS" evidence="3">
    <location>
        <begin position="160"/>
        <end position="237"/>
    </location>
</feature>
<dbReference type="Pfam" id="PF00990">
    <property type="entry name" value="GGDEF"/>
    <property type="match status" value="1"/>
</dbReference>
<dbReference type="InterPro" id="IPR003018">
    <property type="entry name" value="GAF"/>
</dbReference>
<dbReference type="InterPro" id="IPR000160">
    <property type="entry name" value="GGDEF_dom"/>
</dbReference>
<evidence type="ECO:0000256" key="1">
    <source>
        <dbReference type="SAM" id="Coils"/>
    </source>
</evidence>
<dbReference type="PANTHER" id="PTHR45138:SF9">
    <property type="entry name" value="DIGUANYLATE CYCLASE DGCM-RELATED"/>
    <property type="match status" value="1"/>
</dbReference>
<gene>
    <name evidence="6" type="ORF">QQ055_04805</name>
</gene>
<evidence type="ECO:0000313" key="6">
    <source>
        <dbReference type="EMBL" id="MDL5056786.1"/>
    </source>
</evidence>
<dbReference type="SMART" id="SM00091">
    <property type="entry name" value="PAS"/>
    <property type="match status" value="2"/>
</dbReference>
<feature type="coiled-coil region" evidence="1">
    <location>
        <begin position="460"/>
        <end position="493"/>
    </location>
</feature>
<feature type="domain" description="PAC" evidence="4">
    <location>
        <begin position="239"/>
        <end position="292"/>
    </location>
</feature>
<name>A0ABT7LXN8_9CYAN</name>
<dbReference type="RefSeq" id="WP_283360437.1">
    <property type="nucleotide sequence ID" value="NZ_JASVEJ010000018.1"/>
</dbReference>
<dbReference type="InterPro" id="IPR035965">
    <property type="entry name" value="PAS-like_dom_sf"/>
</dbReference>
<keyword evidence="6" id="KW-0808">Transferase</keyword>
<keyword evidence="6" id="KW-0548">Nucleotidyltransferase</keyword>
<dbReference type="PROSITE" id="PS50046">
    <property type="entry name" value="PHYTOCHROME_2"/>
    <property type="match status" value="1"/>
</dbReference>
<feature type="domain" description="PAS" evidence="3">
    <location>
        <begin position="6"/>
        <end position="76"/>
    </location>
</feature>
<dbReference type="Proteomes" id="UP001230986">
    <property type="component" value="Unassembled WGS sequence"/>
</dbReference>
<comment type="caution">
    <text evidence="6">The sequence shown here is derived from an EMBL/GenBank/DDBJ whole genome shotgun (WGS) entry which is preliminary data.</text>
</comment>
<dbReference type="PANTHER" id="PTHR45138">
    <property type="entry name" value="REGULATORY COMPONENTS OF SENSORY TRANSDUCTION SYSTEM"/>
    <property type="match status" value="1"/>
</dbReference>
<dbReference type="InterPro" id="IPR016132">
    <property type="entry name" value="Phyto_chromo_attachment"/>
</dbReference>
<evidence type="ECO:0000259" key="4">
    <source>
        <dbReference type="PROSITE" id="PS50113"/>
    </source>
</evidence>
<reference evidence="6 7" key="1">
    <citation type="submission" date="2023-06" db="EMBL/GenBank/DDBJ databases">
        <title>Whole genome sequence of Oscillatoria calcuttensis NRMC-F 0142.</title>
        <authorList>
            <person name="Shakena Fathima T."/>
            <person name="Muralitharan G."/>
            <person name="Thajuddin N."/>
        </authorList>
    </citation>
    <scope>NUCLEOTIDE SEQUENCE [LARGE SCALE GENOMIC DNA]</scope>
    <source>
        <strain evidence="6 7">NRMC-F 0142</strain>
    </source>
</reference>
<dbReference type="InterPro" id="IPR001610">
    <property type="entry name" value="PAC"/>
</dbReference>
<dbReference type="SMART" id="SM00086">
    <property type="entry name" value="PAC"/>
    <property type="match status" value="2"/>
</dbReference>
<dbReference type="SUPFAM" id="SSF55785">
    <property type="entry name" value="PYP-like sensor domain (PAS domain)"/>
    <property type="match status" value="2"/>
</dbReference>
<dbReference type="Gene3D" id="3.30.450.40">
    <property type="match status" value="1"/>
</dbReference>
<dbReference type="InterPro" id="IPR013656">
    <property type="entry name" value="PAS_4"/>
</dbReference>
<dbReference type="InterPro" id="IPR000700">
    <property type="entry name" value="PAS-assoc_C"/>
</dbReference>
<dbReference type="InterPro" id="IPR050469">
    <property type="entry name" value="Diguanylate_Cyclase"/>
</dbReference>
<accession>A0ABT7LXN8</accession>
<dbReference type="Gene3D" id="3.30.70.270">
    <property type="match status" value="1"/>
</dbReference>
<dbReference type="EC" id="2.7.7.65" evidence="6"/>
<dbReference type="PROSITE" id="PS50113">
    <property type="entry name" value="PAC"/>
    <property type="match status" value="1"/>
</dbReference>
<keyword evidence="7" id="KW-1185">Reference proteome</keyword>
<dbReference type="InterPro" id="IPR043128">
    <property type="entry name" value="Rev_trsase/Diguanyl_cyclase"/>
</dbReference>
<evidence type="ECO:0000259" key="5">
    <source>
        <dbReference type="PROSITE" id="PS50887"/>
    </source>
</evidence>
<dbReference type="NCBIfam" id="TIGR00254">
    <property type="entry name" value="GGDEF"/>
    <property type="match status" value="1"/>
</dbReference>
<feature type="domain" description="GGDEF" evidence="5">
    <location>
        <begin position="521"/>
        <end position="658"/>
    </location>
</feature>
<dbReference type="CDD" id="cd00130">
    <property type="entry name" value="PAS"/>
    <property type="match status" value="2"/>
</dbReference>
<evidence type="ECO:0000259" key="2">
    <source>
        <dbReference type="PROSITE" id="PS50046"/>
    </source>
</evidence>
<dbReference type="InterPro" id="IPR029016">
    <property type="entry name" value="GAF-like_dom_sf"/>
</dbReference>
<dbReference type="CDD" id="cd01949">
    <property type="entry name" value="GGDEF"/>
    <property type="match status" value="1"/>
</dbReference>
<dbReference type="EMBL" id="JASVEJ010000018">
    <property type="protein sequence ID" value="MDL5056786.1"/>
    <property type="molecule type" value="Genomic_DNA"/>
</dbReference>
<sequence length="666" mass="77264">MTKHDKPQEFFKIFNQFPEGVCILSPEYTVIFWNRSLEHWTGIVSEQIVGTDIRDRFPHFNQAKYQQRLQPIFAGGPPTIFSSQLHTSIIPCQLPDGRWRVQQTTATAIQMSNQSDFYALLVIEDVTDLTYRMQMYRLMRDQAWEEIRERKRIEAALRESQHFVQKITDAAPYILYIYDWQKWQILYINQQIEIRLGYSVAEAQALEDRDFLALIHPEDVVQVEQHRERLANATEGEILEWEFRFKNRSGDWRWLHCREVIFQKNEGGKIQQILGTIEDISERQAALWERKQATEAIRRQIEQQRLMSVVVQHIRRSLDLQEVLTTAVTEIRTFLQADRVAICALNLLSDDRLVMSTGEVKVESVNPEWRSILRTQLTCSHWDACDFSYVLQREILRDAIAIADLSTAPLSPSFKQLLASWQVQALMEVPIFQGDRLWGLLMVHQCGSKREWQPLEIELIRQLADQLAIAIQQAELYERLQQANQELQRLAISDSLTQLANRRRFDQYFTEQWHRLTREQQPLSLILCDIDCFKIYNDTYGHVKGDWCLQQVAVAIAAGAKRPADLVARYGGEEFAIVLPNTSLAGAIQVATEIQTHIQQLHIPHVKSPVSDYITLSLGVASIIPQQSLQAMSLIQQADQALYEAKDRGRDRICSFGNRETFPTLS</sequence>
<organism evidence="6 7">
    <name type="scientific">Geitlerinema calcuttense NRMC-F 0142</name>
    <dbReference type="NCBI Taxonomy" id="2922238"/>
    <lineage>
        <taxon>Bacteria</taxon>
        <taxon>Bacillati</taxon>
        <taxon>Cyanobacteriota</taxon>
        <taxon>Cyanophyceae</taxon>
        <taxon>Geitlerinematales</taxon>
        <taxon>Geitlerinemataceae</taxon>
        <taxon>Geitlerinema</taxon>
    </lineage>
</organism>
<dbReference type="Pfam" id="PF08447">
    <property type="entry name" value="PAS_3"/>
    <property type="match status" value="1"/>
</dbReference>
<evidence type="ECO:0000259" key="3">
    <source>
        <dbReference type="PROSITE" id="PS50112"/>
    </source>
</evidence>